<dbReference type="Pfam" id="PF00126">
    <property type="entry name" value="HTH_1"/>
    <property type="match status" value="1"/>
</dbReference>
<protein>
    <submittedName>
        <fullName evidence="6">LysR family transcriptional regulator</fullName>
    </submittedName>
</protein>
<dbReference type="FunFam" id="1.10.10.10:FF:000001">
    <property type="entry name" value="LysR family transcriptional regulator"/>
    <property type="match status" value="1"/>
</dbReference>
<name>A0A7T7HKH7_9HYPH</name>
<evidence type="ECO:0000256" key="2">
    <source>
        <dbReference type="ARBA" id="ARBA00023015"/>
    </source>
</evidence>
<keyword evidence="3" id="KW-0238">DNA-binding</keyword>
<evidence type="ECO:0000256" key="4">
    <source>
        <dbReference type="ARBA" id="ARBA00023163"/>
    </source>
</evidence>
<organism evidence="6 7">
    <name type="scientific">Martelella lutilitoris</name>
    <dbReference type="NCBI Taxonomy" id="2583532"/>
    <lineage>
        <taxon>Bacteria</taxon>
        <taxon>Pseudomonadati</taxon>
        <taxon>Pseudomonadota</taxon>
        <taxon>Alphaproteobacteria</taxon>
        <taxon>Hyphomicrobiales</taxon>
        <taxon>Aurantimonadaceae</taxon>
        <taxon>Martelella</taxon>
    </lineage>
</organism>
<dbReference type="PANTHER" id="PTHR30537">
    <property type="entry name" value="HTH-TYPE TRANSCRIPTIONAL REGULATOR"/>
    <property type="match status" value="1"/>
</dbReference>
<dbReference type="GO" id="GO:0043565">
    <property type="term" value="F:sequence-specific DNA binding"/>
    <property type="evidence" value="ECO:0007669"/>
    <property type="project" value="TreeGrafter"/>
</dbReference>
<evidence type="ECO:0000256" key="3">
    <source>
        <dbReference type="ARBA" id="ARBA00023125"/>
    </source>
</evidence>
<dbReference type="SUPFAM" id="SSF53850">
    <property type="entry name" value="Periplasmic binding protein-like II"/>
    <property type="match status" value="1"/>
</dbReference>
<dbReference type="InterPro" id="IPR058163">
    <property type="entry name" value="LysR-type_TF_proteobact-type"/>
</dbReference>
<sequence>MIWDAVRYDWNQVRAFLATAEEGSLSAAARALKVTQPTLSRQVAGLEESLGVTLFERGTRSMTLTAAGRQLLGHARDMNNAANSISLAASGHSQAVEGEVCLAATNAMATYHLPGVVAKIRMAAPGIVLDIKTSNALSDLIRREADIAIRHARPTEPELIAKQVGVTSATMYASKSYLDRLGRPVTIEKLKSADFFGFEFREQLLPLFAEEGITLTVDNFPVTTESGTLVMEMMRAGLGIGLLLREDVALFPDLEEVFPAFRSITVPIWLVTHRELHSSRRIRVVYDILADHLAQLSTGRR</sequence>
<dbReference type="InterPro" id="IPR036388">
    <property type="entry name" value="WH-like_DNA-bd_sf"/>
</dbReference>
<dbReference type="SUPFAM" id="SSF46785">
    <property type="entry name" value="Winged helix' DNA-binding domain"/>
    <property type="match status" value="1"/>
</dbReference>
<dbReference type="InterPro" id="IPR036390">
    <property type="entry name" value="WH_DNA-bd_sf"/>
</dbReference>
<evidence type="ECO:0000313" key="6">
    <source>
        <dbReference type="EMBL" id="QQM30833.1"/>
    </source>
</evidence>
<dbReference type="AlphaFoldDB" id="A0A7T7HKH7"/>
<dbReference type="PROSITE" id="PS50931">
    <property type="entry name" value="HTH_LYSR"/>
    <property type="match status" value="1"/>
</dbReference>
<proteinExistence type="inferred from homology"/>
<evidence type="ECO:0000256" key="1">
    <source>
        <dbReference type="ARBA" id="ARBA00009437"/>
    </source>
</evidence>
<dbReference type="InterPro" id="IPR005119">
    <property type="entry name" value="LysR_subst-bd"/>
</dbReference>
<keyword evidence="4" id="KW-0804">Transcription</keyword>
<dbReference type="InterPro" id="IPR000847">
    <property type="entry name" value="LysR_HTH_N"/>
</dbReference>
<keyword evidence="2" id="KW-0805">Transcription regulation</keyword>
<dbReference type="Proteomes" id="UP000596083">
    <property type="component" value="Chromosome"/>
</dbReference>
<dbReference type="Gene3D" id="3.40.190.290">
    <property type="match status" value="1"/>
</dbReference>
<dbReference type="Gene3D" id="1.10.10.10">
    <property type="entry name" value="Winged helix-like DNA-binding domain superfamily/Winged helix DNA-binding domain"/>
    <property type="match status" value="1"/>
</dbReference>
<evidence type="ECO:0000313" key="7">
    <source>
        <dbReference type="Proteomes" id="UP000596083"/>
    </source>
</evidence>
<comment type="similarity">
    <text evidence="1">Belongs to the LysR transcriptional regulatory family.</text>
</comment>
<reference evidence="6 7" key="1">
    <citation type="submission" date="2020-12" db="EMBL/GenBank/DDBJ databases">
        <authorList>
            <person name="Zheng R.K."/>
            <person name="Sun C.M."/>
        </authorList>
    </citation>
    <scope>NUCLEOTIDE SEQUENCE [LARGE SCALE GENOMIC DNA]</scope>
    <source>
        <strain evidence="6 7">ZRK001</strain>
    </source>
</reference>
<gene>
    <name evidence="6" type="ORF">JET14_01170</name>
</gene>
<feature type="domain" description="HTH lysR-type" evidence="5">
    <location>
        <begin position="8"/>
        <end position="65"/>
    </location>
</feature>
<dbReference type="KEGG" id="mlut:JET14_01170"/>
<dbReference type="PANTHER" id="PTHR30537:SF3">
    <property type="entry name" value="TRANSCRIPTIONAL REGULATORY PROTEIN"/>
    <property type="match status" value="1"/>
</dbReference>
<dbReference type="RefSeq" id="WP_200336438.1">
    <property type="nucleotide sequence ID" value="NZ_CP066786.1"/>
</dbReference>
<evidence type="ECO:0000259" key="5">
    <source>
        <dbReference type="PROSITE" id="PS50931"/>
    </source>
</evidence>
<dbReference type="GO" id="GO:0006351">
    <property type="term" value="P:DNA-templated transcription"/>
    <property type="evidence" value="ECO:0007669"/>
    <property type="project" value="TreeGrafter"/>
</dbReference>
<accession>A0A7T7HKH7</accession>
<dbReference type="Pfam" id="PF03466">
    <property type="entry name" value="LysR_substrate"/>
    <property type="match status" value="1"/>
</dbReference>
<dbReference type="GO" id="GO:0003700">
    <property type="term" value="F:DNA-binding transcription factor activity"/>
    <property type="evidence" value="ECO:0007669"/>
    <property type="project" value="InterPro"/>
</dbReference>
<dbReference type="EMBL" id="CP066786">
    <property type="protein sequence ID" value="QQM30833.1"/>
    <property type="molecule type" value="Genomic_DNA"/>
</dbReference>
<dbReference type="PRINTS" id="PR00039">
    <property type="entry name" value="HTHLYSR"/>
</dbReference>